<dbReference type="AlphaFoldDB" id="A0A8H5XWE5"/>
<organism evidence="1 2">
    <name type="scientific">Fusarium globosum</name>
    <dbReference type="NCBI Taxonomy" id="78864"/>
    <lineage>
        <taxon>Eukaryota</taxon>
        <taxon>Fungi</taxon>
        <taxon>Dikarya</taxon>
        <taxon>Ascomycota</taxon>
        <taxon>Pezizomycotina</taxon>
        <taxon>Sordariomycetes</taxon>
        <taxon>Hypocreomycetidae</taxon>
        <taxon>Hypocreales</taxon>
        <taxon>Nectriaceae</taxon>
        <taxon>Fusarium</taxon>
        <taxon>Fusarium fujikuroi species complex</taxon>
    </lineage>
</organism>
<dbReference type="EMBL" id="JAAQPF010000518">
    <property type="protein sequence ID" value="KAF5700607.1"/>
    <property type="molecule type" value="Genomic_DNA"/>
</dbReference>
<evidence type="ECO:0000313" key="1">
    <source>
        <dbReference type="EMBL" id="KAF5700607.1"/>
    </source>
</evidence>
<comment type="caution">
    <text evidence="1">The sequence shown here is derived from an EMBL/GenBank/DDBJ whole genome shotgun (WGS) entry which is preliminary data.</text>
</comment>
<gene>
    <name evidence="1" type="ORF">FGLOB1_10668</name>
</gene>
<sequence>MQNYSGGRNTFPEAYLGAVTGFKKERLAWGFCSEVTKENTPVCQEFPGVLEKAKAVGGVGGFGGVYTWRINSDNHGYENMFQVWLHNFVSGTTLPNSKDQAIVQKYWVDGGRKDGAVIPPQNLN</sequence>
<dbReference type="Proteomes" id="UP000532311">
    <property type="component" value="Unassembled WGS sequence"/>
</dbReference>
<name>A0A8H5XWE5_9HYPO</name>
<reference evidence="1 2" key="1">
    <citation type="submission" date="2020-05" db="EMBL/GenBank/DDBJ databases">
        <title>Identification and distribution of gene clusters putatively required for synthesis of sphingolipid metabolism inhibitors in phylogenetically diverse species of the filamentous fungus Fusarium.</title>
        <authorList>
            <person name="Kim H.-S."/>
            <person name="Busman M."/>
            <person name="Brown D.W."/>
            <person name="Divon H."/>
            <person name="Uhlig S."/>
            <person name="Proctor R.H."/>
        </authorList>
    </citation>
    <scope>NUCLEOTIDE SEQUENCE [LARGE SCALE GENOMIC DNA]</scope>
    <source>
        <strain evidence="1 2">NRRL 26131</strain>
    </source>
</reference>
<keyword evidence="2" id="KW-1185">Reference proteome</keyword>
<evidence type="ECO:0000313" key="2">
    <source>
        <dbReference type="Proteomes" id="UP000532311"/>
    </source>
</evidence>
<protein>
    <submittedName>
        <fullName evidence="1">Uncharacterized protein</fullName>
    </submittedName>
</protein>
<accession>A0A8H5XWE5</accession>
<proteinExistence type="predicted"/>